<feature type="domain" description="Transglutaminase-like" evidence="2">
    <location>
        <begin position="400"/>
        <end position="470"/>
    </location>
</feature>
<dbReference type="InterPro" id="IPR021878">
    <property type="entry name" value="TgpA_N"/>
</dbReference>
<dbReference type="Pfam" id="PF11992">
    <property type="entry name" value="TgpA_N"/>
    <property type="match status" value="1"/>
</dbReference>
<dbReference type="RefSeq" id="WP_233053679.1">
    <property type="nucleotide sequence ID" value="NZ_JAIMJA010000015.1"/>
</dbReference>
<feature type="transmembrane region" description="Helical" evidence="1">
    <location>
        <begin position="158"/>
        <end position="177"/>
    </location>
</feature>
<dbReference type="Gene3D" id="3.10.620.30">
    <property type="match status" value="1"/>
</dbReference>
<feature type="transmembrane region" description="Helical" evidence="1">
    <location>
        <begin position="544"/>
        <end position="567"/>
    </location>
</feature>
<dbReference type="Proteomes" id="UP001201273">
    <property type="component" value="Unassembled WGS sequence"/>
</dbReference>
<feature type="transmembrane region" description="Helical" evidence="1">
    <location>
        <begin position="128"/>
        <end position="146"/>
    </location>
</feature>
<organism evidence="3 4">
    <name type="scientific">Motilimonas cestriensis</name>
    <dbReference type="NCBI Taxonomy" id="2742685"/>
    <lineage>
        <taxon>Bacteria</taxon>
        <taxon>Pseudomonadati</taxon>
        <taxon>Pseudomonadota</taxon>
        <taxon>Gammaproteobacteria</taxon>
        <taxon>Alteromonadales</taxon>
        <taxon>Alteromonadales genera incertae sedis</taxon>
        <taxon>Motilimonas</taxon>
    </lineage>
</organism>
<proteinExistence type="predicted"/>
<dbReference type="SMART" id="SM00460">
    <property type="entry name" value="TGc"/>
    <property type="match status" value="1"/>
</dbReference>
<keyword evidence="1" id="KW-0812">Transmembrane</keyword>
<keyword evidence="1" id="KW-1133">Transmembrane helix</keyword>
<dbReference type="InterPro" id="IPR052901">
    <property type="entry name" value="Bact_TGase-like"/>
</dbReference>
<sequence length="659" mass="75443">MELFFKRHHLLLILLCYLATTLSLSSQIHWLVFVLAVACIGWRVGIYFGRLAAPSVMVNRVAALLGAGVLMSVVFSQGLFSAMMHLIVLGYTLKFLELSARRDINVFVCTGMVLIAVFFVFETSVMMALWGVLLSVLHLGLALSLYAEHLTAKAQTRYLTKLVLISLPLALMLFVLLPRLPPMWKLPLQNQATTGLSETVNPGDIAELSRSSALAFRASFAQGVPPANERYWRVMTMDQYVQGQWSQSESIKSAVRLAERGSRFNVEVAGAAQSYELILEPSFQTWLPSLAVSNGQNNRANLLFNYTLRNEIPITQRSMLRFSYFPDTPIRYLDLTMRQQNLLLPESGNEQTRAWAAQLKQENLSPQQQISRVLQRYAGENFRYTLRPPPLGQEQIDGFLFGSQAGFCVHYASSFVYIMRLLELPARMVTGYQGGEWDEDGGFLTVRQYDAHAWAEVYLDGQWQRFDPTAFVAPDRVERGLESALPDEFLAGDLSLMKFRNNALVNQLYLTMAKFDYVWAVWVLNYDNQKQFDLINRWFGDVDFFGQIWLFVGFFISIIVLMILWSLKPWQRPILAREDKLFLMLHQIFQKQGLERLPGETVTDFCHRMALVVPASEAYVINFSRVYNRVKYAEQANSQNEKDYLKLSLLLKQLRRHGK</sequence>
<dbReference type="Pfam" id="PF01841">
    <property type="entry name" value="Transglut_core"/>
    <property type="match status" value="1"/>
</dbReference>
<dbReference type="InterPro" id="IPR002931">
    <property type="entry name" value="Transglutaminase-like"/>
</dbReference>
<feature type="transmembrane region" description="Helical" evidence="1">
    <location>
        <begin position="61"/>
        <end position="84"/>
    </location>
</feature>
<dbReference type="PANTHER" id="PTHR42736:SF1">
    <property type="entry name" value="PROTEIN-GLUTAMINE GAMMA-GLUTAMYLTRANSFERASE"/>
    <property type="match status" value="1"/>
</dbReference>
<dbReference type="EMBL" id="JAIMJA010000015">
    <property type="protein sequence ID" value="MCE2596016.1"/>
    <property type="molecule type" value="Genomic_DNA"/>
</dbReference>
<reference evidence="3 4" key="1">
    <citation type="journal article" date="2022" name="Environ. Microbiol. Rep.">
        <title>Eco-phylogenetic analyses reveal divergent evolution of vitamin B12 metabolism in the marine bacterial family 'Psychromonadaceae'.</title>
        <authorList>
            <person name="Jin X."/>
            <person name="Yang Y."/>
            <person name="Cao H."/>
            <person name="Gao B."/>
            <person name="Zhao Z."/>
        </authorList>
    </citation>
    <scope>NUCLEOTIDE SEQUENCE [LARGE SCALE GENOMIC DNA]</scope>
    <source>
        <strain evidence="3 4">MKS20</strain>
    </source>
</reference>
<evidence type="ECO:0000259" key="2">
    <source>
        <dbReference type="SMART" id="SM00460"/>
    </source>
</evidence>
<evidence type="ECO:0000313" key="3">
    <source>
        <dbReference type="EMBL" id="MCE2596016.1"/>
    </source>
</evidence>
<comment type="caution">
    <text evidence="3">The sequence shown here is derived from an EMBL/GenBank/DDBJ whole genome shotgun (WGS) entry which is preliminary data.</text>
</comment>
<accession>A0ABS8WE48</accession>
<feature type="transmembrane region" description="Helical" evidence="1">
    <location>
        <begin position="33"/>
        <end position="49"/>
    </location>
</feature>
<protein>
    <submittedName>
        <fullName evidence="3">DUF3488 and transglutaminase-like domain-containing protein</fullName>
    </submittedName>
</protein>
<evidence type="ECO:0000256" key="1">
    <source>
        <dbReference type="SAM" id="Phobius"/>
    </source>
</evidence>
<feature type="transmembrane region" description="Helical" evidence="1">
    <location>
        <begin position="104"/>
        <end position="121"/>
    </location>
</feature>
<name>A0ABS8WE48_9GAMM</name>
<keyword evidence="1" id="KW-0472">Membrane</keyword>
<keyword evidence="4" id="KW-1185">Reference proteome</keyword>
<dbReference type="PANTHER" id="PTHR42736">
    <property type="entry name" value="PROTEIN-GLUTAMINE GAMMA-GLUTAMYLTRANSFERASE"/>
    <property type="match status" value="1"/>
</dbReference>
<dbReference type="InterPro" id="IPR038765">
    <property type="entry name" value="Papain-like_cys_pep_sf"/>
</dbReference>
<dbReference type="SUPFAM" id="SSF54001">
    <property type="entry name" value="Cysteine proteinases"/>
    <property type="match status" value="1"/>
</dbReference>
<evidence type="ECO:0000313" key="4">
    <source>
        <dbReference type="Proteomes" id="UP001201273"/>
    </source>
</evidence>
<gene>
    <name evidence="3" type="ORF">K6Y31_14480</name>
</gene>